<proteinExistence type="predicted"/>
<organism evidence="9 10">
    <name type="scientific">Bifidobacterium minimum</name>
    <dbReference type="NCBI Taxonomy" id="1693"/>
    <lineage>
        <taxon>Bacteria</taxon>
        <taxon>Bacillati</taxon>
        <taxon>Actinomycetota</taxon>
        <taxon>Actinomycetes</taxon>
        <taxon>Bifidobacteriales</taxon>
        <taxon>Bifidobacteriaceae</taxon>
        <taxon>Bifidobacterium</taxon>
    </lineage>
</organism>
<protein>
    <submittedName>
        <fullName evidence="9">Dihydroorotate dehydrogenase</fullName>
    </submittedName>
</protein>
<dbReference type="EMBL" id="JGZD01000006">
    <property type="protein sequence ID" value="KFI73594.1"/>
    <property type="molecule type" value="Genomic_DNA"/>
</dbReference>
<dbReference type="GO" id="GO:0004152">
    <property type="term" value="F:dihydroorotate dehydrogenase activity"/>
    <property type="evidence" value="ECO:0007669"/>
    <property type="project" value="TreeGrafter"/>
</dbReference>
<dbReference type="InterPro" id="IPR050074">
    <property type="entry name" value="DHO_dehydrogenase"/>
</dbReference>
<dbReference type="SUPFAM" id="SSF51395">
    <property type="entry name" value="FMN-linked oxidoreductases"/>
    <property type="match status" value="1"/>
</dbReference>
<dbReference type="InterPro" id="IPR005720">
    <property type="entry name" value="Dihydroorotate_DH_cat"/>
</dbReference>
<dbReference type="GO" id="GO:0006207">
    <property type="term" value="P:'de novo' pyrimidine nucleobase biosynthetic process"/>
    <property type="evidence" value="ECO:0007669"/>
    <property type="project" value="TreeGrafter"/>
</dbReference>
<feature type="compositionally biased region" description="Basic and acidic residues" evidence="7">
    <location>
        <begin position="107"/>
        <end position="119"/>
    </location>
</feature>
<feature type="domain" description="Dihydroorotate dehydrogenase catalytic" evidence="8">
    <location>
        <begin position="186"/>
        <end position="360"/>
    </location>
</feature>
<dbReference type="GO" id="GO:0005737">
    <property type="term" value="C:cytoplasm"/>
    <property type="evidence" value="ECO:0007669"/>
    <property type="project" value="InterPro"/>
</dbReference>
<dbReference type="Proteomes" id="UP000029014">
    <property type="component" value="Unassembled WGS sequence"/>
</dbReference>
<evidence type="ECO:0000313" key="10">
    <source>
        <dbReference type="Proteomes" id="UP000029014"/>
    </source>
</evidence>
<keyword evidence="6" id="KW-0560">Oxidoreductase</keyword>
<dbReference type="Pfam" id="PF01180">
    <property type="entry name" value="DHO_dh"/>
    <property type="match status" value="1"/>
</dbReference>
<dbReference type="PANTHER" id="PTHR48109">
    <property type="entry name" value="DIHYDROOROTATE DEHYDROGENASE (QUINONE), MITOCHONDRIAL-RELATED"/>
    <property type="match status" value="1"/>
</dbReference>
<keyword evidence="4" id="KW-0288">FMN</keyword>
<keyword evidence="10" id="KW-1185">Reference proteome</keyword>
<dbReference type="PANTHER" id="PTHR48109:SF1">
    <property type="entry name" value="DIHYDROOROTATE DEHYDROGENASE (FUMARATE)"/>
    <property type="match status" value="1"/>
</dbReference>
<dbReference type="GO" id="GO:0006221">
    <property type="term" value="P:pyrimidine nucleotide biosynthetic process"/>
    <property type="evidence" value="ECO:0007669"/>
    <property type="project" value="UniProtKB-KW"/>
</dbReference>
<dbReference type="AlphaFoldDB" id="A0A087BRE4"/>
<evidence type="ECO:0000256" key="5">
    <source>
        <dbReference type="ARBA" id="ARBA00022975"/>
    </source>
</evidence>
<keyword evidence="5" id="KW-0665">Pyrimidine biosynthesis</keyword>
<comment type="pathway">
    <text evidence="2">Pyrimidine metabolism; UMP biosynthesis via de novo pathway.</text>
</comment>
<gene>
    <name evidence="9" type="ORF">BMIN_1029</name>
</gene>
<name>A0A087BRE4_9BIFI</name>
<evidence type="ECO:0000256" key="2">
    <source>
        <dbReference type="ARBA" id="ARBA00004725"/>
    </source>
</evidence>
<feature type="region of interest" description="Disordered" evidence="7">
    <location>
        <begin position="105"/>
        <end position="127"/>
    </location>
</feature>
<evidence type="ECO:0000256" key="7">
    <source>
        <dbReference type="SAM" id="MobiDB-lite"/>
    </source>
</evidence>
<dbReference type="eggNOG" id="COG0167">
    <property type="taxonomic scope" value="Bacteria"/>
</dbReference>
<keyword evidence="3" id="KW-0285">Flavoprotein</keyword>
<evidence type="ECO:0000256" key="4">
    <source>
        <dbReference type="ARBA" id="ARBA00022643"/>
    </source>
</evidence>
<sequence>MAVADTGEPLYDVSRSFEDNYAHGPFGEFARPCYDPHDGSDAGRRADGPTFLGEPVGVPFGIPAGPLLNSRFTTAAFRRGYDIAVYKTVRSRAWPCNPFPNVVSVHPRSDDGQLDPRGDEPDEGVLADTRFSDPISISNSFGVPSRDPDVWQPDMRDAMAAAGPGQLLLPSFQGSRVPGMDVHDYVADHVRTARLVCETGARMMEMNTSCPNEGRNRLLCHDPKLVGDIAQAVKDEIGDRPLLVKLGFLADDAMLDEIVGRTAARGLAQGFSVINTISARLVDSRGRQALPGQGRERSGVCGAAIRAAGQDMVRRLAAIRRRRGVDFVIVGVGGVTTARDYREYRRLGADAVMSATGAMWDPDLAMSVRALAD</sequence>
<comment type="cofactor">
    <cofactor evidence="1">
        <name>FMN</name>
        <dbReference type="ChEBI" id="CHEBI:58210"/>
    </cofactor>
</comment>
<dbReference type="Gene3D" id="3.20.20.70">
    <property type="entry name" value="Aldolase class I"/>
    <property type="match status" value="1"/>
</dbReference>
<accession>A0A087BRE4</accession>
<evidence type="ECO:0000256" key="3">
    <source>
        <dbReference type="ARBA" id="ARBA00022630"/>
    </source>
</evidence>
<evidence type="ECO:0000313" key="9">
    <source>
        <dbReference type="EMBL" id="KFI73594.1"/>
    </source>
</evidence>
<dbReference type="STRING" id="1693.BMIN_1029"/>
<dbReference type="RefSeq" id="WP_022861250.1">
    <property type="nucleotide sequence ID" value="NZ_JGZD01000006.1"/>
</dbReference>
<reference evidence="9 10" key="1">
    <citation type="submission" date="2014-03" db="EMBL/GenBank/DDBJ databases">
        <title>Genomics of Bifidobacteria.</title>
        <authorList>
            <person name="Ventura M."/>
            <person name="Milani C."/>
            <person name="Lugli G.A."/>
        </authorList>
    </citation>
    <scope>NUCLEOTIDE SEQUENCE [LARGE SCALE GENOMIC DNA]</scope>
    <source>
        <strain evidence="9 10">LMG 11592</strain>
    </source>
</reference>
<evidence type="ECO:0000259" key="8">
    <source>
        <dbReference type="Pfam" id="PF01180"/>
    </source>
</evidence>
<dbReference type="InterPro" id="IPR013785">
    <property type="entry name" value="Aldolase_TIM"/>
</dbReference>
<evidence type="ECO:0000256" key="1">
    <source>
        <dbReference type="ARBA" id="ARBA00001917"/>
    </source>
</evidence>
<evidence type="ECO:0000256" key="6">
    <source>
        <dbReference type="ARBA" id="ARBA00023002"/>
    </source>
</evidence>
<comment type="caution">
    <text evidence="9">The sequence shown here is derived from an EMBL/GenBank/DDBJ whole genome shotgun (WGS) entry which is preliminary data.</text>
</comment>